<evidence type="ECO:0000259" key="1">
    <source>
        <dbReference type="Pfam" id="PF12728"/>
    </source>
</evidence>
<proteinExistence type="predicted"/>
<accession>A0A0F9IFU6</accession>
<dbReference type="Gene3D" id="1.10.1660.10">
    <property type="match status" value="1"/>
</dbReference>
<sequence length="65" mass="7384">MTIRVETTDLMSVQQAAKELGRPRATVYRWAEKGKIITIRLGGILFIPKSEVERLIKIKEQTAEA</sequence>
<evidence type="ECO:0000313" key="2">
    <source>
        <dbReference type="EMBL" id="KKM18594.1"/>
    </source>
</evidence>
<dbReference type="InterPro" id="IPR041657">
    <property type="entry name" value="HTH_17"/>
</dbReference>
<dbReference type="InterPro" id="IPR010093">
    <property type="entry name" value="SinI_DNA-bd"/>
</dbReference>
<reference evidence="2" key="1">
    <citation type="journal article" date="2015" name="Nature">
        <title>Complex archaea that bridge the gap between prokaryotes and eukaryotes.</title>
        <authorList>
            <person name="Spang A."/>
            <person name="Saw J.H."/>
            <person name="Jorgensen S.L."/>
            <person name="Zaremba-Niedzwiedzka K."/>
            <person name="Martijn J."/>
            <person name="Lind A.E."/>
            <person name="van Eijk R."/>
            <person name="Schleper C."/>
            <person name="Guy L."/>
            <person name="Ettema T.J."/>
        </authorList>
    </citation>
    <scope>NUCLEOTIDE SEQUENCE</scope>
</reference>
<dbReference type="SUPFAM" id="SSF46955">
    <property type="entry name" value="Putative DNA-binding domain"/>
    <property type="match status" value="1"/>
</dbReference>
<dbReference type="NCBIfam" id="TIGR01764">
    <property type="entry name" value="excise"/>
    <property type="match status" value="1"/>
</dbReference>
<dbReference type="AlphaFoldDB" id="A0A0F9IFU6"/>
<organism evidence="2">
    <name type="scientific">marine sediment metagenome</name>
    <dbReference type="NCBI Taxonomy" id="412755"/>
    <lineage>
        <taxon>unclassified sequences</taxon>
        <taxon>metagenomes</taxon>
        <taxon>ecological metagenomes</taxon>
    </lineage>
</organism>
<protein>
    <recommendedName>
        <fullName evidence="1">Helix-turn-helix domain-containing protein</fullName>
    </recommendedName>
</protein>
<feature type="domain" description="Helix-turn-helix" evidence="1">
    <location>
        <begin position="10"/>
        <end position="56"/>
    </location>
</feature>
<comment type="caution">
    <text evidence="2">The sequence shown here is derived from an EMBL/GenBank/DDBJ whole genome shotgun (WGS) entry which is preliminary data.</text>
</comment>
<dbReference type="Pfam" id="PF12728">
    <property type="entry name" value="HTH_17"/>
    <property type="match status" value="1"/>
</dbReference>
<gene>
    <name evidence="2" type="ORF">LCGC14_1664140</name>
</gene>
<dbReference type="EMBL" id="LAZR01014187">
    <property type="protein sequence ID" value="KKM18594.1"/>
    <property type="molecule type" value="Genomic_DNA"/>
</dbReference>
<name>A0A0F9IFU6_9ZZZZ</name>
<dbReference type="InterPro" id="IPR009061">
    <property type="entry name" value="DNA-bd_dom_put_sf"/>
</dbReference>
<dbReference type="GO" id="GO:0003677">
    <property type="term" value="F:DNA binding"/>
    <property type="evidence" value="ECO:0007669"/>
    <property type="project" value="InterPro"/>
</dbReference>